<accession>A0A1F6VQM5</accession>
<evidence type="ECO:0000313" key="1">
    <source>
        <dbReference type="EMBL" id="OGI71960.1"/>
    </source>
</evidence>
<sequence>MKNMIKEIVRHNTMKFLVDLWIVILALFIGFNIVSASGGAWQLVGSQGFSPELSNHENVVSWRAIRFDSKDTPYVAFVNYTAVGGASIANKASVMKYDGSSWISVGPTDGFSPGGADFVSLAFDSNDTPHVAFIDHTNGERASVMKFDASSKSWANIGNSGFTAYGVQWTSLAFDSNDTPYVAFQDQYNGNGASVMKYDTSSSTWVSIGNANFSNTDVVYTSLAIDSNDVPYVAFREGFASGYKISVMKYDASSSSWVDVGNRKFSASSTAFLSFDLDPSGTPYVAFQDWSQGGRVTVMQYDASSSSWVNVGNTGFSDGEANFVSLVISSRNIPYVIFDGSTDNRKYGANVMKFDGIKWVKVGKKDFSPGPVDGTSIAVNSKGTIYASFADATKKFKMTVMKYVENWNYAGDVNAISNNGDITSMVSDSHGVKYLAYSDEALNHAATVLQYDENKDTWSVVGAPGLTPGRADDVSLAVDKNDNLYIAFLDDTNRSYYNSSKATVMKFNGTSWNFVGTPGFSMQGVGFVQMVTDNNNTPYVTYIDESISDYVTVMKYNGIRWVNVGGVGLSKTPAGYPSLAFDALNTPYVAFKNMTTDKATVMKYNGTRWVTVGAPNFSLGGVENVSLAMNSNNVPYVSFTDWAKGGRASVMKWTGTLWAPVGQLGFTRVDSNSALVTSLVVHNNVPYVSISYHPEDPNGGTEVMLFNGKNWVTIGNSSFSTWTPEPVWVRDQWVQAGLTWYTDLVVDRWGVPYVSFVEWTDEQKVKVMKFD</sequence>
<protein>
    <submittedName>
        <fullName evidence="1">Uncharacterized protein</fullName>
    </submittedName>
</protein>
<reference evidence="1 2" key="1">
    <citation type="journal article" date="2016" name="Nat. Commun.">
        <title>Thousands of microbial genomes shed light on interconnected biogeochemical processes in an aquifer system.</title>
        <authorList>
            <person name="Anantharaman K."/>
            <person name="Brown C.T."/>
            <person name="Hug L.A."/>
            <person name="Sharon I."/>
            <person name="Castelle C.J."/>
            <person name="Probst A.J."/>
            <person name="Thomas B.C."/>
            <person name="Singh A."/>
            <person name="Wilkins M.J."/>
            <person name="Karaoz U."/>
            <person name="Brodie E.L."/>
            <person name="Williams K.H."/>
            <person name="Hubbard S.S."/>
            <person name="Banfield J.F."/>
        </authorList>
    </citation>
    <scope>NUCLEOTIDE SEQUENCE [LARGE SCALE GENOMIC DNA]</scope>
</reference>
<dbReference type="STRING" id="1801752.A3J61_01865"/>
<comment type="caution">
    <text evidence="1">The sequence shown here is derived from an EMBL/GenBank/DDBJ whole genome shotgun (WGS) entry which is preliminary data.</text>
</comment>
<evidence type="ECO:0000313" key="2">
    <source>
        <dbReference type="Proteomes" id="UP000179686"/>
    </source>
</evidence>
<dbReference type="InterPro" id="IPR011043">
    <property type="entry name" value="Gal_Oxase/kelch_b-propeller"/>
</dbReference>
<dbReference type="Proteomes" id="UP000179686">
    <property type="component" value="Unassembled WGS sequence"/>
</dbReference>
<dbReference type="AlphaFoldDB" id="A0A1F6VQM5"/>
<name>A0A1F6VQM5_9BACT</name>
<gene>
    <name evidence="1" type="ORF">A3J61_01865</name>
</gene>
<dbReference type="EMBL" id="MFUC01000014">
    <property type="protein sequence ID" value="OGI71960.1"/>
    <property type="molecule type" value="Genomic_DNA"/>
</dbReference>
<dbReference type="SUPFAM" id="SSF101898">
    <property type="entry name" value="NHL repeat"/>
    <property type="match status" value="1"/>
</dbReference>
<proteinExistence type="predicted"/>
<dbReference type="SUPFAM" id="SSF50965">
    <property type="entry name" value="Galactose oxidase, central domain"/>
    <property type="match status" value="1"/>
</dbReference>
<organism evidence="1 2">
    <name type="scientific">Candidatus Nomurabacteria bacterium RIFCSPHIGHO2_02_FULL_38_15</name>
    <dbReference type="NCBI Taxonomy" id="1801752"/>
    <lineage>
        <taxon>Bacteria</taxon>
        <taxon>Candidatus Nomuraibacteriota</taxon>
    </lineage>
</organism>